<sequence>MATRFPPQEKRQKKVVHNVQNGILTRRIGENNINKWTFEGLNGVQEYAVYGWVKWDFIQGKQPWHNIYRFSGMKEGMIQNMSKIGDRDLVCWVGNGYLHFSTYSFNWHGGHNVNAYQNVNYGQDLNNWFFIYQGHSYKEHKTVAYVKFANSEKVLTWENNWHMLADDATFYLGKDPFYPAFNGDLKNWNVAFGDGAFRTSDFQQLYQQTTFVGNNDNTLVEPEEPSAKLYKSQTSQKDSVLSYSVPKEELSEVQDTSYSYWFRWNFFEPNDLNLGAFRGHWLAMSSLSENDRCGVAVNDRWQSIWLQHFSVGKPVLHFTTYASNKNNWNYWQNMPFEDVNDFDASWNFLYYGYSHRTQKLFAYVKFGRSGHVQTLEFEPSSHSNPPAALTFRLGQCVGSPSTFNGMYWNPRFYYKGNNFLGSKESVDAYFPTSAKPTLFLPPAFKKVNLIKGETEFAADAKEPMVFGPIEGVEGAQEYAIYGWAKWNYIPNKQAWHLLYRHSNWGPDKIQNINKYGDRDQVCWVGNGFLHTSNYNFNFNGQGDNWNWWKNSNYEDDLESWFWFYQGYSQTDKKTFWYVKFHGDRIITHTWDNNNHAVLHQPYIYLGKDTWHPGFSGFMKNVNVIYGPGAFRDKDFDKLQGEELIQPEFDNDNFWKKEPVEVKSDFQNNKDKSWTTIDVPQSELANIKEYSFSAYVRFSMSDPRRQGVGIPRSNWRGIMGITEKDEYCNANQPGKRTLALYDSLWGRAGAPSYHFTTYGTNKNNNNMWQDMSYDERDLDGSWNWVYFGYSLEMQRAFAFVKFGRSGETKSLMWEQIAHDDNIKKLRFILGNCGMPNWYGFHGNFYDVRFRYDDMAFKHNEEHALHYLKNSIPSAPAFNPAYTQIPLTDCQQTHAMADPLRETFEYPWEFNGAEEYAVWGWAKWTPVRPRATWHQLFRVTVNEMGKDNANLGDRTLAVWIGNGIIHFTTYTFGLKSGRVVNSVKNVKYGNDLDSWFFIYFGYNWKTFKAQGFVKFQDRTEVVVFENHRHFIPRYFRVYLAKDPYYKSFNGQMRGFNFAVGDGAFKEGDYEALYEAPYSCSKESVESNKLLPSHESLVKPDQEFLGPEQLIMKEDDLAGITKYGFYTWTKWSFRSPAFFGKIDAWRGKCYTIGRVVAVKGEGIVAYLCVEGNGNIIYRFRDTYAKTNVDVPVTERIRQIVDRWVWIYYSHSQQAQENQIYIYFAASGEGITKYQASINHPAVLPRLQFKLGGRMEGQFLWNGYFFGAQFLVGDVAWIKDFDKKIKDLAETQKETLPSSLNEENLNKQAIFLPVKANNDFNVNQKSNPVDSSKIITGFQDVDEYAVFGWTKLYPNNLIQKTDWTFLFRFTINDADHLDNLSKIGDRTMCIWIHKSLKFVWVGYDFEFPGASNLNTHDMNRSPSFTLGQLQDGFFFTYMAYSPKKERLFMYLQLADGTEHQVPVDGINQLRSSYFAFYLGVDFDGTKTYKAFDGKFKYWHVALGRGSYSENVADLEKFKKIASETGYIDSTEDADKEEQQDGENIEGNENSEKVDDDDENDGGKEEEQGDIDQSVEESEENVPLEDNQATQNEEEGADKGQGAGNQGGGEQQQQESVTESEDDHDEGDDDDDDDEEDQQKPPAPAGDCVILYSDCGFKGEWENICDRNPKIYIDVKSIYVPEGLRIKLYNLPHFEGKTAIFHHTVECIDNIDFKLLQKYGIKIVQNKSLGLTQNIRKKNFIEAKVLVGTNE</sequence>
<dbReference type="PANTHER" id="PTHR13354">
    <property type="entry name" value="ROUND SPERMATID BASIC PROTEIN 1"/>
    <property type="match status" value="1"/>
</dbReference>
<dbReference type="PANTHER" id="PTHR13354:SF11">
    <property type="entry name" value="LYSINE-SPECIFIC DEMETHYLASE 9"/>
    <property type="match status" value="1"/>
</dbReference>
<dbReference type="SMR" id="A0A2Z4NAH5"/>
<dbReference type="GO" id="GO:0005634">
    <property type="term" value="C:nucleus"/>
    <property type="evidence" value="ECO:0007669"/>
    <property type="project" value="InterPro"/>
</dbReference>
<accession>A0A2Z4NAH5</accession>
<reference evidence="2" key="1">
    <citation type="journal article" date="2019" name="Fish Shellfish Immunol.">
        <title>Evidence for the role of extrusomes in evading attack by the host immune system in a scuticociliate parasite.</title>
        <authorList>
            <person name="Folgueira I."/>
            <person name="Lamas J."/>
            <person name="De Felipe A.P."/>
            <person name="Sueiro R.A."/>
            <person name="Leiro J.M."/>
        </authorList>
    </citation>
    <scope>NUCLEOTIDE SEQUENCE</scope>
</reference>
<feature type="compositionally biased region" description="Gly residues" evidence="1">
    <location>
        <begin position="1594"/>
        <end position="1605"/>
    </location>
</feature>
<dbReference type="InterPro" id="IPR026306">
    <property type="entry name" value="RSBN1/Dpy-2/CEP530"/>
</dbReference>
<dbReference type="SUPFAM" id="SSF49695">
    <property type="entry name" value="gamma-Crystallin-like"/>
    <property type="match status" value="1"/>
</dbReference>
<dbReference type="InterPro" id="IPR011024">
    <property type="entry name" value="G_crystallin-like"/>
</dbReference>
<feature type="compositionally biased region" description="Acidic residues" evidence="1">
    <location>
        <begin position="1525"/>
        <end position="1541"/>
    </location>
</feature>
<dbReference type="EMBL" id="MH412659">
    <property type="protein sequence ID" value="AWX67867.1"/>
    <property type="molecule type" value="mRNA"/>
</dbReference>
<feature type="compositionally biased region" description="Acidic residues" evidence="1">
    <location>
        <begin position="1562"/>
        <end position="1578"/>
    </location>
</feature>
<protein>
    <submittedName>
        <fullName evidence="2">Carboxy-terminal crystallin fold protein</fullName>
    </submittedName>
</protein>
<evidence type="ECO:0000313" key="2">
    <source>
        <dbReference type="EMBL" id="AWX67867.1"/>
    </source>
</evidence>
<proteinExistence type="evidence at transcript level"/>
<evidence type="ECO:0000256" key="1">
    <source>
        <dbReference type="SAM" id="MobiDB-lite"/>
    </source>
</evidence>
<name>A0A2Z4NAH5_9CILI</name>
<feature type="compositionally biased region" description="Acidic residues" evidence="1">
    <location>
        <begin position="1613"/>
        <end position="1632"/>
    </location>
</feature>
<feature type="region of interest" description="Disordered" evidence="1">
    <location>
        <begin position="1524"/>
        <end position="1642"/>
    </location>
</feature>
<organism evidence="2">
    <name type="scientific">Philasterides dicentrarchi</name>
    <dbReference type="NCBI Taxonomy" id="282688"/>
    <lineage>
        <taxon>Eukaryota</taxon>
        <taxon>Sar</taxon>
        <taxon>Alveolata</taxon>
        <taxon>Ciliophora</taxon>
        <taxon>Intramacronucleata</taxon>
        <taxon>Oligohymenophorea</taxon>
        <taxon>Scuticociliatia</taxon>
        <taxon>Philasterida</taxon>
        <taxon>Philasteridae</taxon>
        <taxon>Philasterides</taxon>
    </lineage>
</organism>